<dbReference type="PANTHER" id="PTHR43775">
    <property type="entry name" value="FATTY ACID SYNTHASE"/>
    <property type="match status" value="1"/>
</dbReference>
<dbReference type="Pfam" id="PF22953">
    <property type="entry name" value="SpnB_Rossmann"/>
    <property type="match status" value="1"/>
</dbReference>
<dbReference type="Pfam" id="PF02801">
    <property type="entry name" value="Ketoacyl-synt_C"/>
    <property type="match status" value="1"/>
</dbReference>
<dbReference type="Gene3D" id="3.40.47.10">
    <property type="match status" value="1"/>
</dbReference>
<dbReference type="GO" id="GO:0031177">
    <property type="term" value="F:phosphopantetheine binding"/>
    <property type="evidence" value="ECO:0007669"/>
    <property type="project" value="InterPro"/>
</dbReference>
<evidence type="ECO:0000256" key="12">
    <source>
        <dbReference type="PROSITE-ProRule" id="PRU01363"/>
    </source>
</evidence>
<dbReference type="CDD" id="cd08956">
    <property type="entry name" value="KR_3_FAS_SDR_x"/>
    <property type="match status" value="1"/>
</dbReference>
<evidence type="ECO:0000256" key="4">
    <source>
        <dbReference type="ARBA" id="ARBA00022450"/>
    </source>
</evidence>
<evidence type="ECO:0000259" key="15">
    <source>
        <dbReference type="PROSITE" id="PS52004"/>
    </source>
</evidence>
<dbReference type="Pfam" id="PF08990">
    <property type="entry name" value="Docking"/>
    <property type="match status" value="1"/>
</dbReference>
<dbReference type="FunFam" id="1.10.1200.10:FF:000007">
    <property type="entry name" value="Probable polyketide synthase pks17"/>
    <property type="match status" value="1"/>
</dbReference>
<evidence type="ECO:0000256" key="5">
    <source>
        <dbReference type="ARBA" id="ARBA00022553"/>
    </source>
</evidence>
<evidence type="ECO:0000256" key="6">
    <source>
        <dbReference type="ARBA" id="ARBA00022679"/>
    </source>
</evidence>
<feature type="domain" description="PKS/mFAS DH" evidence="16">
    <location>
        <begin position="895"/>
        <end position="1176"/>
    </location>
</feature>
<dbReference type="Gene3D" id="3.10.129.110">
    <property type="entry name" value="Polyketide synthase dehydratase"/>
    <property type="match status" value="1"/>
</dbReference>
<dbReference type="InterPro" id="IPR014043">
    <property type="entry name" value="Acyl_transferase_dom"/>
</dbReference>
<feature type="region of interest" description="Disordered" evidence="13">
    <location>
        <begin position="983"/>
        <end position="1003"/>
    </location>
</feature>
<dbReference type="SMART" id="SM00823">
    <property type="entry name" value="PKS_PP"/>
    <property type="match status" value="1"/>
</dbReference>
<proteinExistence type="predicted"/>
<dbReference type="EMBL" id="JAEMNV010000002">
    <property type="protein sequence ID" value="MBJ8338371.1"/>
    <property type="molecule type" value="Genomic_DNA"/>
</dbReference>
<dbReference type="SUPFAM" id="SSF51735">
    <property type="entry name" value="NAD(P)-binding Rossmann-fold domains"/>
    <property type="match status" value="2"/>
</dbReference>
<dbReference type="PROSITE" id="PS50075">
    <property type="entry name" value="CARRIER"/>
    <property type="match status" value="1"/>
</dbReference>
<dbReference type="InterPro" id="IPR032821">
    <property type="entry name" value="PKS_assoc"/>
</dbReference>
<evidence type="ECO:0000256" key="1">
    <source>
        <dbReference type="ARBA" id="ARBA00001957"/>
    </source>
</evidence>
<dbReference type="Gene3D" id="3.40.50.11460">
    <property type="match status" value="1"/>
</dbReference>
<dbReference type="PROSITE" id="PS00606">
    <property type="entry name" value="KS3_1"/>
    <property type="match status" value="1"/>
</dbReference>
<dbReference type="InterPro" id="IPR015083">
    <property type="entry name" value="NorB/c/GfsB-D-like_docking"/>
</dbReference>
<dbReference type="SMART" id="SM00827">
    <property type="entry name" value="PKS_AT"/>
    <property type="match status" value="1"/>
</dbReference>
<dbReference type="GO" id="GO:0006633">
    <property type="term" value="P:fatty acid biosynthetic process"/>
    <property type="evidence" value="ECO:0007669"/>
    <property type="project" value="InterPro"/>
</dbReference>
<evidence type="ECO:0000256" key="11">
    <source>
        <dbReference type="ARBA" id="ARBA00023315"/>
    </source>
</evidence>
<evidence type="ECO:0000313" key="18">
    <source>
        <dbReference type="Proteomes" id="UP000655868"/>
    </source>
</evidence>
<accession>A0A934U1Q4</accession>
<dbReference type="InterPro" id="IPR001227">
    <property type="entry name" value="Ac_transferase_dom_sf"/>
</dbReference>
<dbReference type="RefSeq" id="WP_199703070.1">
    <property type="nucleotide sequence ID" value="NZ_JAEMNV010000002.1"/>
</dbReference>
<dbReference type="SMART" id="SM00826">
    <property type="entry name" value="PKS_DH"/>
    <property type="match status" value="1"/>
</dbReference>
<dbReference type="Gene3D" id="3.30.70.3290">
    <property type="match status" value="1"/>
</dbReference>
<evidence type="ECO:0000256" key="9">
    <source>
        <dbReference type="ARBA" id="ARBA00023194"/>
    </source>
</evidence>
<dbReference type="InterPro" id="IPR050091">
    <property type="entry name" value="PKS_NRPS_Biosynth_Enz"/>
</dbReference>
<evidence type="ECO:0000256" key="8">
    <source>
        <dbReference type="ARBA" id="ARBA00023098"/>
    </source>
</evidence>
<dbReference type="InterPro" id="IPR013968">
    <property type="entry name" value="PKS_KR"/>
</dbReference>
<evidence type="ECO:0000313" key="17">
    <source>
        <dbReference type="EMBL" id="MBJ8338371.1"/>
    </source>
</evidence>
<reference evidence="17" key="1">
    <citation type="submission" date="2020-12" db="EMBL/GenBank/DDBJ databases">
        <title>Antrihabitans popcorni sp. nov. and Antrihabitans auranticaus sp. nov., isolated from a larva cave.</title>
        <authorList>
            <person name="Lee S.D."/>
            <person name="Kim I.S."/>
        </authorList>
    </citation>
    <scope>NUCLEOTIDE SEQUENCE</scope>
    <source>
        <strain evidence="17">YC3-6</strain>
    </source>
</reference>
<dbReference type="PROSITE" id="PS52004">
    <property type="entry name" value="KS3_2"/>
    <property type="match status" value="1"/>
</dbReference>
<evidence type="ECO:0000256" key="13">
    <source>
        <dbReference type="SAM" id="MobiDB-lite"/>
    </source>
</evidence>
<dbReference type="InterPro" id="IPR020841">
    <property type="entry name" value="PKS_Beta-ketoAc_synthase_dom"/>
</dbReference>
<comment type="cofactor">
    <cofactor evidence="1">
        <name>pantetheine 4'-phosphate</name>
        <dbReference type="ChEBI" id="CHEBI:47942"/>
    </cofactor>
</comment>
<comment type="caution">
    <text evidence="17">The sequence shown here is derived from an EMBL/GenBank/DDBJ whole genome shotgun (WGS) entry which is preliminary data.</text>
</comment>
<comment type="pathway">
    <text evidence="2">Antibiotic biosynthesis.</text>
</comment>
<feature type="domain" description="Ketosynthase family 3 (KS3)" evidence="15">
    <location>
        <begin position="34"/>
        <end position="462"/>
    </location>
</feature>
<protein>
    <submittedName>
        <fullName evidence="17">SDR family NAD(P)-dependent oxidoreductase</fullName>
    </submittedName>
</protein>
<comment type="pathway">
    <text evidence="3">Lipid metabolism.</text>
</comment>
<evidence type="ECO:0000256" key="7">
    <source>
        <dbReference type="ARBA" id="ARBA00022832"/>
    </source>
</evidence>
<dbReference type="SUPFAM" id="SSF55048">
    <property type="entry name" value="Probable ACP-binding domain of malonyl-CoA ACP transacylase"/>
    <property type="match status" value="1"/>
</dbReference>
<gene>
    <name evidence="17" type="ORF">JGU71_05710</name>
</gene>
<keyword evidence="4" id="KW-0596">Phosphopantetheine</keyword>
<dbReference type="SMART" id="SM01294">
    <property type="entry name" value="PKS_PP_betabranch"/>
    <property type="match status" value="1"/>
</dbReference>
<dbReference type="InterPro" id="IPR016036">
    <property type="entry name" value="Malonyl_transacylase_ACP-bd"/>
</dbReference>
<dbReference type="InterPro" id="IPR006162">
    <property type="entry name" value="Ppantetheine_attach_site"/>
</dbReference>
<dbReference type="Pfam" id="PF16197">
    <property type="entry name" value="KAsynt_C_assoc"/>
    <property type="match status" value="1"/>
</dbReference>
<evidence type="ECO:0000259" key="14">
    <source>
        <dbReference type="PROSITE" id="PS50075"/>
    </source>
</evidence>
<dbReference type="InterPro" id="IPR020807">
    <property type="entry name" value="PKS_DH"/>
</dbReference>
<dbReference type="SMART" id="SM00822">
    <property type="entry name" value="PKS_KR"/>
    <property type="match status" value="1"/>
</dbReference>
<evidence type="ECO:0000256" key="10">
    <source>
        <dbReference type="ARBA" id="ARBA00023268"/>
    </source>
</evidence>
<dbReference type="InterPro" id="IPR057326">
    <property type="entry name" value="KR_dom"/>
</dbReference>
<dbReference type="PROSITE" id="PS00012">
    <property type="entry name" value="PHOSPHOPANTETHEINE"/>
    <property type="match status" value="1"/>
</dbReference>
<dbReference type="FunFam" id="3.40.47.10:FF:000019">
    <property type="entry name" value="Polyketide synthase type I"/>
    <property type="match status" value="1"/>
</dbReference>
<dbReference type="GO" id="GO:0004315">
    <property type="term" value="F:3-oxoacyl-[acyl-carrier-protein] synthase activity"/>
    <property type="evidence" value="ECO:0007669"/>
    <property type="project" value="InterPro"/>
</dbReference>
<dbReference type="InterPro" id="IPR016035">
    <property type="entry name" value="Acyl_Trfase/lysoPLipase"/>
</dbReference>
<dbReference type="InterPro" id="IPR016039">
    <property type="entry name" value="Thiolase-like"/>
</dbReference>
<dbReference type="Pfam" id="PF00109">
    <property type="entry name" value="ketoacyl-synt"/>
    <property type="match status" value="1"/>
</dbReference>
<keyword evidence="5" id="KW-0597">Phosphoprotein</keyword>
<dbReference type="Pfam" id="PF14765">
    <property type="entry name" value="PS-DH"/>
    <property type="match status" value="1"/>
</dbReference>
<dbReference type="InterPro" id="IPR055123">
    <property type="entry name" value="SpnB-like_Rossmann"/>
</dbReference>
<evidence type="ECO:0000256" key="3">
    <source>
        <dbReference type="ARBA" id="ARBA00005189"/>
    </source>
</evidence>
<dbReference type="InterPro" id="IPR020806">
    <property type="entry name" value="PKS_PP-bd"/>
</dbReference>
<evidence type="ECO:0000259" key="16">
    <source>
        <dbReference type="PROSITE" id="PS52019"/>
    </source>
</evidence>
<dbReference type="Proteomes" id="UP000655868">
    <property type="component" value="Unassembled WGS sequence"/>
</dbReference>
<dbReference type="InterPro" id="IPR036736">
    <property type="entry name" value="ACP-like_sf"/>
</dbReference>
<dbReference type="GO" id="GO:0004312">
    <property type="term" value="F:fatty acid synthase activity"/>
    <property type="evidence" value="ECO:0007669"/>
    <property type="project" value="TreeGrafter"/>
</dbReference>
<dbReference type="InterPro" id="IPR036291">
    <property type="entry name" value="NAD(P)-bd_dom_sf"/>
</dbReference>
<dbReference type="SUPFAM" id="SSF47336">
    <property type="entry name" value="ACP-like"/>
    <property type="match status" value="1"/>
</dbReference>
<dbReference type="InterPro" id="IPR049900">
    <property type="entry name" value="PKS_mFAS_DH"/>
</dbReference>
<dbReference type="Gene3D" id="1.10.1200.10">
    <property type="entry name" value="ACP-like"/>
    <property type="match status" value="1"/>
</dbReference>
<dbReference type="Pfam" id="PF00698">
    <property type="entry name" value="Acyl_transf_1"/>
    <property type="match status" value="1"/>
</dbReference>
<dbReference type="InterPro" id="IPR049551">
    <property type="entry name" value="PKS_DH_C"/>
</dbReference>
<dbReference type="SMART" id="SM00825">
    <property type="entry name" value="PKS_KS"/>
    <property type="match status" value="1"/>
</dbReference>
<organism evidence="17 18">
    <name type="scientific">Antrihabitans stalagmiti</name>
    <dbReference type="NCBI Taxonomy" id="2799499"/>
    <lineage>
        <taxon>Bacteria</taxon>
        <taxon>Bacillati</taxon>
        <taxon>Actinomycetota</taxon>
        <taxon>Actinomycetes</taxon>
        <taxon>Mycobacteriales</taxon>
        <taxon>Nocardiaceae</taxon>
        <taxon>Antrihabitans</taxon>
    </lineage>
</organism>
<dbReference type="InterPro" id="IPR049552">
    <property type="entry name" value="PKS_DH_N"/>
</dbReference>
<dbReference type="InterPro" id="IPR018201">
    <property type="entry name" value="Ketoacyl_synth_AS"/>
</dbReference>
<dbReference type="Pfam" id="PF00550">
    <property type="entry name" value="PP-binding"/>
    <property type="match status" value="1"/>
</dbReference>
<keyword evidence="11" id="KW-0012">Acyltransferase</keyword>
<dbReference type="SUPFAM" id="SSF52151">
    <property type="entry name" value="FabD/lysophospholipase-like"/>
    <property type="match status" value="1"/>
</dbReference>
<keyword evidence="8" id="KW-0443">Lipid metabolism</keyword>
<dbReference type="CDD" id="cd00833">
    <property type="entry name" value="PKS"/>
    <property type="match status" value="1"/>
</dbReference>
<dbReference type="PANTHER" id="PTHR43775:SF51">
    <property type="entry name" value="INACTIVE PHENOLPHTHIOCEROL SYNTHESIS POLYKETIDE SYNTHASE TYPE I PKS1-RELATED"/>
    <property type="match status" value="1"/>
</dbReference>
<feature type="domain" description="Carrier" evidence="14">
    <location>
        <begin position="1662"/>
        <end position="1737"/>
    </location>
</feature>
<keyword evidence="7" id="KW-0276">Fatty acid metabolism</keyword>
<keyword evidence="18" id="KW-1185">Reference proteome</keyword>
<feature type="active site" description="Proton acceptor; for dehydratase activity" evidence="12">
    <location>
        <position position="926"/>
    </location>
</feature>
<dbReference type="SUPFAM" id="SSF53901">
    <property type="entry name" value="Thiolase-like"/>
    <property type="match status" value="1"/>
</dbReference>
<dbReference type="GO" id="GO:0033068">
    <property type="term" value="P:macrolide biosynthetic process"/>
    <property type="evidence" value="ECO:0007669"/>
    <property type="project" value="UniProtKB-ARBA"/>
</dbReference>
<keyword evidence="9" id="KW-0045">Antibiotic biosynthesis</keyword>
<sequence>MADSQDPMLDALRRSITEAERLRAENRKLTLERSEPVAIVGVGCRYPGDVTSRDTFWDMLIEGRDVVGEFPEDRGWDVDGLFDPDPEARGKSYTRRGAFLSDAGDFDAGFFGISPREALASDPQQRVLLEVAWEALEDAGIDPTSLRGSATGVFAGVMYHDYGFAAAMSTHRDELEGYLSSGGMASVVSGRVAYSLGLVGPAVSVDTACSSSLVAVHQAVQSLRSGECSLALAGGVTVLATPAAFVEFSRQRGLAPDGRCKSFSDSADGVGWGEGAGLVVLERLSDARLKGHRVLGVVRGSAVNQDGASNGLTAPNGPSQERVIRSALASAGLSGVDVDVVEGHGTGTALGDPIEAQALLATYGQGRGECGPVWLGSVKSNMGHTQAAAGVAGVIKVVEAMRRGVMPRSLHVDSPSSHVDWSVGAVRLLGEARVWESKGRPRRAGVSSFGISGTNAHVIVEEAPSVEGVALSDGGVGESISLPVVPWVVSGRSADAVVAQSLRLRRWLDVHPDVSAVDVGVSLAGRAQLPWRVAVTDVAGLESVVPVKVVAGKTVFVLSGQGAQSAGMGRELFEAFPVFAEAITQICDPGWLFDGGTDVDRTDNTQLALFAVEVALFRLLESWGVIPDVVVGHSIGEVAAAHVAGVLSLADAVRLVTARGALMAALPSGGAMLAVEAAESDVTDLPTGVSIAGINSRSSVTVSGPVAGIEELEARWSGRRTKRLSVSHAFHSELMDPMVAEFAAVAQALTWHLPRIALVSTVTGQLETELFTDPGYWVRQVREPVRFADGISAAQAVGGSRFVEVGPDAQLSAVIDADAVVAVQRRGRSQVKMLVRAVADAHCHGVAVDWVQFFAGQGAQRVDLPSYAFQRQRYWLSPAVSAGDVGSLGVTAVEHPLLRALVAVPGGEVVFTGRLSTSSQRWLSDHVVFGTMLLPGTGLVELVSAAARLLGYDRVDELVLEDPLVLAEHDVVVRVVVSAGDSGHRPVAVHSRPDSDDASEADSAAWVRHASGSISASLSAPMSEQSTVWPPEDAIAVDVAAGYTRLAEIGYGYGPAFRGVRQLWRRGDEVFADIETDGSAASGYGVHPAAFDAAVHAWAVAEAAAPQSDTDLGGGRVWLPFSFQGVSVGGADSARLRVSLRRNGDRLELTAVDPAGRPVVSVDAVVLVSVSRQQLAAAGGRQSLYGVNWVGVQVGSGLSGPLWGIGDPAEVGIGVRWFADIAGVVEALGEGARPPVAVVLPCAGLATGPVPDAAQELTVRVLELLQAWSHTAEVAKIPLLVVTEGAIAAAAGDVVEGVAQAPLWGLVRSAQMEYPGRFVLVDLDGHSESGPIPSAIWAAAVAGAESQLAVRQGRISAPRLAPVAVSGERNELGWDAEGTVLITGGAGALGIVVARHLVSECGIRHVVMAGRRGGAVAGAAEVSTELAELGATVRWVACDVAERDSVAALVSGIDPAHPLTAVVHAAGVLDDGMLASLDAQRVSTVLAPKVMGAWHLHDLTKDLDVAGFVLFSSVAGTIGAPGQASYAAANVFLDALADHRTALGLSGCSIAWGLWDLAGGMAAELDDTGRARMRRGGLVAMTEPEALGLLDAAIGSGRAAVAAARLDRQGMEAQVAALGAVPPMLRGLVRSPVTAGDGAHAAEAAAELAASLVGLSDEEQLRVLSDLVRTHVAGVLGHPGPDAVDPETAFLDLGFDSLAAIELRNRLSRVTGITLPATIAFDHPTPISVAKHIQLSLPTSDGPDSNLARQIDDIETALTNLDGGSREHTEAIRRLRQLTSRFDVSHSAIVPSSDDELFDFIDSDLGLADAGDEF</sequence>
<feature type="region of interest" description="C-terminal hotdog fold" evidence="12">
    <location>
        <begin position="1034"/>
        <end position="1176"/>
    </location>
</feature>
<dbReference type="PROSITE" id="PS52019">
    <property type="entry name" value="PKS_MFAS_DH"/>
    <property type="match status" value="1"/>
</dbReference>
<feature type="active site" description="Proton donor; for dehydratase activity" evidence="12">
    <location>
        <position position="1092"/>
    </location>
</feature>
<evidence type="ECO:0000256" key="2">
    <source>
        <dbReference type="ARBA" id="ARBA00004792"/>
    </source>
</evidence>
<keyword evidence="10" id="KW-0511">Multifunctional enzyme</keyword>
<keyword evidence="6" id="KW-0808">Transferase</keyword>
<name>A0A934U1Q4_9NOCA</name>
<dbReference type="InterPro" id="IPR014030">
    <property type="entry name" value="Ketoacyl_synth_N"/>
</dbReference>
<dbReference type="InterPro" id="IPR042104">
    <property type="entry name" value="PKS_dehydratase_sf"/>
</dbReference>
<dbReference type="InterPro" id="IPR014031">
    <property type="entry name" value="Ketoacyl_synth_C"/>
</dbReference>
<dbReference type="InterPro" id="IPR009081">
    <property type="entry name" value="PP-bd_ACP"/>
</dbReference>
<dbReference type="Gene3D" id="3.40.366.10">
    <property type="entry name" value="Malonyl-Coenzyme A Acyl Carrier Protein, domain 2"/>
    <property type="match status" value="1"/>
</dbReference>
<dbReference type="Gene3D" id="3.40.50.720">
    <property type="entry name" value="NAD(P)-binding Rossmann-like Domain"/>
    <property type="match status" value="1"/>
</dbReference>
<feature type="region of interest" description="N-terminal hotdog fold" evidence="12">
    <location>
        <begin position="895"/>
        <end position="1021"/>
    </location>
</feature>
<dbReference type="Pfam" id="PF08659">
    <property type="entry name" value="KR"/>
    <property type="match status" value="1"/>
</dbReference>
<dbReference type="Pfam" id="PF21089">
    <property type="entry name" value="PKS_DH_N"/>
    <property type="match status" value="1"/>
</dbReference>